<sequence length="230" mass="26015">MTEQQSCRRRPQARLLPFTVASAALALYALRLRPRLLTWGATPDETDRAYPGDELFPDADGTSTMATTLPAPPEKVWPWLVQMGGDRAGWYSWDLLDHFGEPSADRIAPEWQTLEEGQRLPATRDGQAWFTVARVEPNRTLVLRSDLRLPSGHSFDPDWEARPPARMDGVWGFHLRPTADGTTRLVVRTRGQGRPRALTRPFDLLLGEPAHFIMQTRQFHNLRTRLAAAA</sequence>
<keyword evidence="1" id="KW-0812">Transmembrane</keyword>
<keyword evidence="1" id="KW-0472">Membrane</keyword>
<keyword evidence="3" id="KW-1185">Reference proteome</keyword>
<keyword evidence="1" id="KW-1133">Transmembrane helix</keyword>
<protein>
    <recommendedName>
        <fullName evidence="4">SRPBCC family protein</fullName>
    </recommendedName>
</protein>
<gene>
    <name evidence="2" type="ORF">PO587_19305</name>
</gene>
<evidence type="ECO:0000313" key="3">
    <source>
        <dbReference type="Proteomes" id="UP001221328"/>
    </source>
</evidence>
<name>A0ABT5FVU5_9ACTN</name>
<proteinExistence type="predicted"/>
<comment type="caution">
    <text evidence="2">The sequence shown here is derived from an EMBL/GenBank/DDBJ whole genome shotgun (WGS) entry which is preliminary data.</text>
</comment>
<dbReference type="Gene3D" id="3.30.530.20">
    <property type="match status" value="1"/>
</dbReference>
<dbReference type="InterPro" id="IPR023393">
    <property type="entry name" value="START-like_dom_sf"/>
</dbReference>
<evidence type="ECO:0000313" key="2">
    <source>
        <dbReference type="EMBL" id="MDC2956622.1"/>
    </source>
</evidence>
<dbReference type="SUPFAM" id="SSF55961">
    <property type="entry name" value="Bet v1-like"/>
    <property type="match status" value="1"/>
</dbReference>
<reference evidence="2 3" key="1">
    <citation type="journal article" date="2015" name="Int. J. Syst. Evol. Microbiol.">
        <title>Streptomyces gilvifuscus sp. nov., an actinomycete that produces antibacterial compounds isolated from soil.</title>
        <authorList>
            <person name="Nguyen T.M."/>
            <person name="Kim J."/>
        </authorList>
    </citation>
    <scope>NUCLEOTIDE SEQUENCE [LARGE SCALE GENOMIC DNA]</scope>
    <source>
        <strain evidence="2 3">T113</strain>
    </source>
</reference>
<feature type="transmembrane region" description="Helical" evidence="1">
    <location>
        <begin position="12"/>
        <end position="30"/>
    </location>
</feature>
<evidence type="ECO:0008006" key="4">
    <source>
        <dbReference type="Google" id="ProtNLM"/>
    </source>
</evidence>
<evidence type="ECO:0000256" key="1">
    <source>
        <dbReference type="SAM" id="Phobius"/>
    </source>
</evidence>
<accession>A0ABT5FVU5</accession>
<dbReference type="EMBL" id="JAQOSK010000007">
    <property type="protein sequence ID" value="MDC2956622.1"/>
    <property type="molecule type" value="Genomic_DNA"/>
</dbReference>
<dbReference type="Proteomes" id="UP001221328">
    <property type="component" value="Unassembled WGS sequence"/>
</dbReference>
<dbReference type="RefSeq" id="WP_272175990.1">
    <property type="nucleotide sequence ID" value="NZ_JAQOSK010000007.1"/>
</dbReference>
<organism evidence="2 3">
    <name type="scientific">Streptomyces gilvifuscus</name>
    <dbReference type="NCBI Taxonomy" id="1550617"/>
    <lineage>
        <taxon>Bacteria</taxon>
        <taxon>Bacillati</taxon>
        <taxon>Actinomycetota</taxon>
        <taxon>Actinomycetes</taxon>
        <taxon>Kitasatosporales</taxon>
        <taxon>Streptomycetaceae</taxon>
        <taxon>Streptomyces</taxon>
    </lineage>
</organism>